<dbReference type="Proteomes" id="UP001516390">
    <property type="component" value="Unassembled WGS sequence"/>
</dbReference>
<dbReference type="RefSeq" id="WP_182082016.1">
    <property type="nucleotide sequence ID" value="NZ_NWUS01000002.1"/>
</dbReference>
<proteinExistence type="predicted"/>
<keyword evidence="4" id="KW-1185">Reference proteome</keyword>
<keyword evidence="2" id="KW-0812">Transmembrane</keyword>
<name>A0ABR5ZNM7_9PROT</name>
<organism evidence="3 4">
    <name type="scientific">Bombella favorum</name>
    <dbReference type="NCBI Taxonomy" id="2039164"/>
    <lineage>
        <taxon>Bacteria</taxon>
        <taxon>Pseudomonadati</taxon>
        <taxon>Pseudomonadota</taxon>
        <taxon>Alphaproteobacteria</taxon>
        <taxon>Acetobacterales</taxon>
        <taxon>Acetobacteraceae</taxon>
        <taxon>Bombella</taxon>
    </lineage>
</organism>
<reference evidence="3 4" key="1">
    <citation type="submission" date="2017-09" db="EMBL/GenBank/DDBJ databases">
        <authorList>
            <person name="Jakob F."/>
        </authorList>
    </citation>
    <scope>NUCLEOTIDE SEQUENCE [LARGE SCALE GENOMIC DNA]</scope>
    <source>
        <strain evidence="3 4">TMW 2.1880</strain>
    </source>
</reference>
<feature type="coiled-coil region" evidence="1">
    <location>
        <begin position="286"/>
        <end position="313"/>
    </location>
</feature>
<keyword evidence="1" id="KW-0175">Coiled coil</keyword>
<keyword evidence="2" id="KW-1133">Transmembrane helix</keyword>
<accession>A0ABR5ZNM7</accession>
<gene>
    <name evidence="3" type="ORF">CPA57_06540</name>
</gene>
<feature type="transmembrane region" description="Helical" evidence="2">
    <location>
        <begin position="322"/>
        <end position="344"/>
    </location>
</feature>
<sequence length="348" mass="38646">MEVFSRRSSVFPPLRSEETCPVMEPEQVQALFRRRLTDICARFAEWQVPIIVSGVIGDVPPDCWRRREGTPLLDGQTGTSLLLDMSPSLLEGEGLHAGEHVRVCGLLRAHLHRGQITPRFEVLSIIRDAEEAAERQREELLQLLREMPPQRRSFPVREGARMLLLGVGVGLERLKAVRQSLGGFWTERNVTVRSIPDHDGCAELSYLHGVEQDVILLVIAGSRLAEMDSSPFVKGLLQCPVYRVLAYDVAADSSDTATTILPHMVDCFFQTTAEAVSFIRQQSGVVRRHQDEERAHQEELAALRASLAALAERPRDARSPSALLLLLVGLCLGGGLVAMALWGLPHLF</sequence>
<evidence type="ECO:0000313" key="3">
    <source>
        <dbReference type="EMBL" id="MBA5725932.1"/>
    </source>
</evidence>
<evidence type="ECO:0000313" key="4">
    <source>
        <dbReference type="Proteomes" id="UP001516390"/>
    </source>
</evidence>
<dbReference type="EMBL" id="NWUS01000002">
    <property type="protein sequence ID" value="MBA5725932.1"/>
    <property type="molecule type" value="Genomic_DNA"/>
</dbReference>
<keyword evidence="2" id="KW-0472">Membrane</keyword>
<evidence type="ECO:0000256" key="1">
    <source>
        <dbReference type="SAM" id="Coils"/>
    </source>
</evidence>
<evidence type="ECO:0000256" key="2">
    <source>
        <dbReference type="SAM" id="Phobius"/>
    </source>
</evidence>
<protein>
    <submittedName>
        <fullName evidence="3">Uncharacterized protein</fullName>
    </submittedName>
</protein>
<comment type="caution">
    <text evidence="3">The sequence shown here is derived from an EMBL/GenBank/DDBJ whole genome shotgun (WGS) entry which is preliminary data.</text>
</comment>